<comment type="caution">
    <text evidence="3">The sequence shown here is derived from an EMBL/GenBank/DDBJ whole genome shotgun (WGS) entry which is preliminary data.</text>
</comment>
<dbReference type="SUPFAM" id="SSF51735">
    <property type="entry name" value="NAD(P)-binding Rossmann-fold domains"/>
    <property type="match status" value="1"/>
</dbReference>
<dbReference type="OrthoDB" id="9803333at2"/>
<dbReference type="PANTHER" id="PTHR42760:SF115">
    <property type="entry name" value="3-OXOACYL-[ACYL-CARRIER-PROTEIN] REDUCTASE FABG"/>
    <property type="match status" value="1"/>
</dbReference>
<dbReference type="FunFam" id="3.40.50.720:FF:000509">
    <property type="entry name" value="Short chain dehydrogenase"/>
    <property type="match status" value="1"/>
</dbReference>
<evidence type="ECO:0000256" key="2">
    <source>
        <dbReference type="ARBA" id="ARBA00023002"/>
    </source>
</evidence>
<dbReference type="NCBIfam" id="NF005309">
    <property type="entry name" value="PRK06841.1"/>
    <property type="match status" value="1"/>
</dbReference>
<dbReference type="InterPro" id="IPR020904">
    <property type="entry name" value="Sc_DH/Rdtase_CS"/>
</dbReference>
<comment type="similarity">
    <text evidence="1">Belongs to the short-chain dehydrogenases/reductases (SDR) family.</text>
</comment>
<dbReference type="PRINTS" id="PR00081">
    <property type="entry name" value="GDHRDH"/>
</dbReference>
<protein>
    <submittedName>
        <fullName evidence="3">NAD(P)-dependent dehydrogenase (Short-subunit alcohol dehydrogenase family)</fullName>
    </submittedName>
</protein>
<dbReference type="STRING" id="1265846.PROCOU_06743"/>
<dbReference type="PANTHER" id="PTHR42760">
    <property type="entry name" value="SHORT-CHAIN DEHYDROGENASES/REDUCTASES FAMILY MEMBER"/>
    <property type="match status" value="1"/>
</dbReference>
<dbReference type="InterPro" id="IPR036291">
    <property type="entry name" value="NAD(P)-bd_dom_sf"/>
</dbReference>
<proteinExistence type="inferred from homology"/>
<name>A0A4R6ZEX3_9LIST</name>
<dbReference type="RefSeq" id="WP_036070428.1">
    <property type="nucleotide sequence ID" value="NZ_JAASUO010000033.1"/>
</dbReference>
<gene>
    <name evidence="3" type="ORF">DFP96_12211</name>
</gene>
<evidence type="ECO:0000256" key="1">
    <source>
        <dbReference type="ARBA" id="ARBA00006484"/>
    </source>
</evidence>
<keyword evidence="2" id="KW-0560">Oxidoreductase</keyword>
<dbReference type="InterPro" id="IPR002347">
    <property type="entry name" value="SDR_fam"/>
</dbReference>
<dbReference type="EMBL" id="SNZK01000022">
    <property type="protein sequence ID" value="TDR50404.1"/>
    <property type="molecule type" value="Genomic_DNA"/>
</dbReference>
<accession>A0A4R6ZEX3</accession>
<reference evidence="3 4" key="1">
    <citation type="submission" date="2019-03" db="EMBL/GenBank/DDBJ databases">
        <title>Genomic Encyclopedia of Type Strains, Phase III (KMG-III): the genomes of soil and plant-associated and newly described type strains.</title>
        <authorList>
            <person name="Whitman W."/>
        </authorList>
    </citation>
    <scope>NUCLEOTIDE SEQUENCE [LARGE SCALE GENOMIC DNA]</scope>
    <source>
        <strain evidence="3 4">CECT 7972</strain>
    </source>
</reference>
<keyword evidence="4" id="KW-1185">Reference proteome</keyword>
<evidence type="ECO:0000313" key="3">
    <source>
        <dbReference type="EMBL" id="TDR50404.1"/>
    </source>
</evidence>
<sequence length="251" mass="26428">MFDKNFALTDQVAIVTGGASGIGRAIGELFFEKGARVVLVDIKPDVAEIAQNIGGARALGIQADITKKETVEGVMATVLEHFGSVDIVVNSAGVALLEKATDLPESYWDKTMELNLKASFLIAQAAGNVMIKQGRGGKIVNMASQASVVALDKHVAYCASKAAIVSMTQVLAMEWAPYKINVNAISPTVILTELGKKAWAGEVGEAMKKQIPIGRFGYPEEVAASALFLASDAANLITGENLVLDGGYTIQ</sequence>
<dbReference type="GO" id="GO:0016616">
    <property type="term" value="F:oxidoreductase activity, acting on the CH-OH group of donors, NAD or NADP as acceptor"/>
    <property type="evidence" value="ECO:0007669"/>
    <property type="project" value="TreeGrafter"/>
</dbReference>
<dbReference type="Gene3D" id="3.40.50.720">
    <property type="entry name" value="NAD(P)-binding Rossmann-like Domain"/>
    <property type="match status" value="1"/>
</dbReference>
<dbReference type="NCBIfam" id="NF005559">
    <property type="entry name" value="PRK07231.1"/>
    <property type="match status" value="1"/>
</dbReference>
<dbReference type="Proteomes" id="UP000295558">
    <property type="component" value="Unassembled WGS sequence"/>
</dbReference>
<dbReference type="PROSITE" id="PS00061">
    <property type="entry name" value="ADH_SHORT"/>
    <property type="match status" value="1"/>
</dbReference>
<dbReference type="Pfam" id="PF13561">
    <property type="entry name" value="adh_short_C2"/>
    <property type="match status" value="1"/>
</dbReference>
<organism evidence="3 4">
    <name type="scientific">Listeria rocourtiae</name>
    <dbReference type="NCBI Taxonomy" id="647910"/>
    <lineage>
        <taxon>Bacteria</taxon>
        <taxon>Bacillati</taxon>
        <taxon>Bacillota</taxon>
        <taxon>Bacilli</taxon>
        <taxon>Bacillales</taxon>
        <taxon>Listeriaceae</taxon>
        <taxon>Listeria</taxon>
    </lineage>
</organism>
<evidence type="ECO:0000313" key="4">
    <source>
        <dbReference type="Proteomes" id="UP000295558"/>
    </source>
</evidence>
<dbReference type="AlphaFoldDB" id="A0A4R6ZEX3"/>
<dbReference type="PRINTS" id="PR00080">
    <property type="entry name" value="SDRFAMILY"/>
</dbReference>
<dbReference type="CDD" id="cd05233">
    <property type="entry name" value="SDR_c"/>
    <property type="match status" value="1"/>
</dbReference>